<reference evidence="1 2" key="1">
    <citation type="submission" date="2019-05" db="EMBL/GenBank/DDBJ databases">
        <title>Another draft genome of Portunus trituberculatus and its Hox gene families provides insights of decapod evolution.</title>
        <authorList>
            <person name="Jeong J.-H."/>
            <person name="Song I."/>
            <person name="Kim S."/>
            <person name="Choi T."/>
            <person name="Kim D."/>
            <person name="Ryu S."/>
            <person name="Kim W."/>
        </authorList>
    </citation>
    <scope>NUCLEOTIDE SEQUENCE [LARGE SCALE GENOMIC DNA]</scope>
    <source>
        <tissue evidence="1">Muscle</tissue>
    </source>
</reference>
<sequence>MGVVTLVSGRSNHGLWVWVWVWYGKVGVRVTALCEAELGELGEMGGLPFPPRQPSHLQEAAQSAVLRRHLNIHADKEHYTCPKCPFLTTHLLQYDLHMMTHT</sequence>
<keyword evidence="2" id="KW-1185">Reference proteome</keyword>
<protein>
    <recommendedName>
        <fullName evidence="3">C2H2-type domain-containing protein</fullName>
    </recommendedName>
</protein>
<proteinExistence type="predicted"/>
<dbReference type="InterPro" id="IPR036236">
    <property type="entry name" value="Znf_C2H2_sf"/>
</dbReference>
<dbReference type="Proteomes" id="UP000324222">
    <property type="component" value="Unassembled WGS sequence"/>
</dbReference>
<dbReference type="EMBL" id="VSRR010141122">
    <property type="protein sequence ID" value="MPD04448.1"/>
    <property type="molecule type" value="Genomic_DNA"/>
</dbReference>
<dbReference type="AlphaFoldDB" id="A0A5B7KGM3"/>
<dbReference type="SUPFAM" id="SSF57667">
    <property type="entry name" value="beta-beta-alpha zinc fingers"/>
    <property type="match status" value="1"/>
</dbReference>
<accession>A0A5B7KGM3</accession>
<gene>
    <name evidence="1" type="ORF">E2C01_100139</name>
</gene>
<name>A0A5B7KGM3_PORTR</name>
<comment type="caution">
    <text evidence="1">The sequence shown here is derived from an EMBL/GenBank/DDBJ whole genome shotgun (WGS) entry which is preliminary data.</text>
</comment>
<evidence type="ECO:0000313" key="2">
    <source>
        <dbReference type="Proteomes" id="UP000324222"/>
    </source>
</evidence>
<evidence type="ECO:0008006" key="3">
    <source>
        <dbReference type="Google" id="ProtNLM"/>
    </source>
</evidence>
<evidence type="ECO:0000313" key="1">
    <source>
        <dbReference type="EMBL" id="MPD04448.1"/>
    </source>
</evidence>
<organism evidence="1 2">
    <name type="scientific">Portunus trituberculatus</name>
    <name type="common">Swimming crab</name>
    <name type="synonym">Neptunus trituberculatus</name>
    <dbReference type="NCBI Taxonomy" id="210409"/>
    <lineage>
        <taxon>Eukaryota</taxon>
        <taxon>Metazoa</taxon>
        <taxon>Ecdysozoa</taxon>
        <taxon>Arthropoda</taxon>
        <taxon>Crustacea</taxon>
        <taxon>Multicrustacea</taxon>
        <taxon>Malacostraca</taxon>
        <taxon>Eumalacostraca</taxon>
        <taxon>Eucarida</taxon>
        <taxon>Decapoda</taxon>
        <taxon>Pleocyemata</taxon>
        <taxon>Brachyura</taxon>
        <taxon>Eubrachyura</taxon>
        <taxon>Portunoidea</taxon>
        <taxon>Portunidae</taxon>
        <taxon>Portuninae</taxon>
        <taxon>Portunus</taxon>
    </lineage>
</organism>